<dbReference type="Proteomes" id="UP000002280">
    <property type="component" value="Chromosome 1"/>
</dbReference>
<dbReference type="GeneTree" id="ENSGT00950000182890"/>
<proteinExistence type="predicted"/>
<feature type="domain" description="KRAB" evidence="1">
    <location>
        <begin position="39"/>
        <end position="110"/>
    </location>
</feature>
<keyword evidence="3" id="KW-1185">Reference proteome</keyword>
<reference evidence="2 3" key="1">
    <citation type="journal article" date="2007" name="Nature">
        <title>Genome of the marsupial Monodelphis domestica reveals innovation in non-coding sequences.</title>
        <authorList>
            <person name="Mikkelsen T.S."/>
            <person name="Wakefield M.J."/>
            <person name="Aken B."/>
            <person name="Amemiya C.T."/>
            <person name="Chang J.L."/>
            <person name="Duke S."/>
            <person name="Garber M."/>
            <person name="Gentles A.J."/>
            <person name="Goodstadt L."/>
            <person name="Heger A."/>
            <person name="Jurka J."/>
            <person name="Kamal M."/>
            <person name="Mauceli E."/>
            <person name="Searle S.M."/>
            <person name="Sharpe T."/>
            <person name="Baker M.L."/>
            <person name="Batzer M.A."/>
            <person name="Benos P.V."/>
            <person name="Belov K."/>
            <person name="Clamp M."/>
            <person name="Cook A."/>
            <person name="Cuff J."/>
            <person name="Das R."/>
            <person name="Davidow L."/>
            <person name="Deakin J.E."/>
            <person name="Fazzari M.J."/>
            <person name="Glass J.L."/>
            <person name="Grabherr M."/>
            <person name="Greally J.M."/>
            <person name="Gu W."/>
            <person name="Hore T.A."/>
            <person name="Huttley G.A."/>
            <person name="Kleber M."/>
            <person name="Jirtle R.L."/>
            <person name="Koina E."/>
            <person name="Lee J.T."/>
            <person name="Mahony S."/>
            <person name="Marra M.A."/>
            <person name="Miller R.D."/>
            <person name="Nicholls R.D."/>
            <person name="Oda M."/>
            <person name="Papenfuss A.T."/>
            <person name="Parra Z.E."/>
            <person name="Pollock D.D."/>
            <person name="Ray D.A."/>
            <person name="Schein J.E."/>
            <person name="Speed T.P."/>
            <person name="Thompson K."/>
            <person name="VandeBerg J.L."/>
            <person name="Wade C.M."/>
            <person name="Walker J.A."/>
            <person name="Waters P.D."/>
            <person name="Webber C."/>
            <person name="Weidman J.R."/>
            <person name="Xie X."/>
            <person name="Zody M.C."/>
            <person name="Baldwin J."/>
            <person name="Abdouelleil A."/>
            <person name="Abdulkadir J."/>
            <person name="Abebe A."/>
            <person name="Abera B."/>
            <person name="Abreu J."/>
            <person name="Acer S.C."/>
            <person name="Aftuck L."/>
            <person name="Alexander A."/>
            <person name="An P."/>
            <person name="Anderson E."/>
            <person name="Anderson S."/>
            <person name="Arachi H."/>
            <person name="Azer M."/>
            <person name="Bachantsang P."/>
            <person name="Barry A."/>
            <person name="Bayul T."/>
            <person name="Berlin A."/>
            <person name="Bessette D."/>
            <person name="Bloom T."/>
            <person name="Bloom T."/>
            <person name="Boguslavskiy L."/>
            <person name="Bonnet C."/>
            <person name="Boukhgalter B."/>
            <person name="Bourzgui I."/>
            <person name="Brown A."/>
            <person name="Cahill P."/>
            <person name="Channer S."/>
            <person name="Cheshatsang Y."/>
            <person name="Chuda L."/>
            <person name="Citroen M."/>
            <person name="Collymore A."/>
            <person name="Cooke P."/>
            <person name="Costello M."/>
            <person name="D'Aco K."/>
            <person name="Daza R."/>
            <person name="De Haan G."/>
            <person name="DeGray S."/>
            <person name="DeMaso C."/>
            <person name="Dhargay N."/>
            <person name="Dooley K."/>
            <person name="Dooley E."/>
            <person name="Doricent M."/>
            <person name="Dorje P."/>
            <person name="Dorjee K."/>
            <person name="Dupes A."/>
            <person name="Elong R."/>
            <person name="Falk J."/>
            <person name="Farina A."/>
            <person name="Faro S."/>
            <person name="Ferguson D."/>
            <person name="Fisher S."/>
            <person name="Foley C.D."/>
            <person name="Franke A."/>
            <person name="Friedrich D."/>
            <person name="Gadbois L."/>
            <person name="Gearin G."/>
            <person name="Gearin C.R."/>
            <person name="Giannoukos G."/>
            <person name="Goode T."/>
            <person name="Graham J."/>
            <person name="Grandbois E."/>
            <person name="Grewal S."/>
            <person name="Gyaltsen K."/>
            <person name="Hafez N."/>
            <person name="Hagos B."/>
            <person name="Hall J."/>
            <person name="Henson C."/>
            <person name="Hollinger A."/>
            <person name="Honan T."/>
            <person name="Huard M.D."/>
            <person name="Hughes L."/>
            <person name="Hurhula B."/>
            <person name="Husby M.E."/>
            <person name="Kamat A."/>
            <person name="Kanga B."/>
            <person name="Kashin S."/>
            <person name="Khazanovich D."/>
            <person name="Kisner P."/>
            <person name="Lance K."/>
            <person name="Lara M."/>
            <person name="Lee W."/>
            <person name="Lennon N."/>
            <person name="Letendre F."/>
            <person name="LeVine R."/>
            <person name="Lipovsky A."/>
            <person name="Liu X."/>
            <person name="Liu J."/>
            <person name="Liu S."/>
            <person name="Lokyitsang T."/>
            <person name="Lokyitsang Y."/>
            <person name="Lubonja R."/>
            <person name="Lui A."/>
            <person name="MacDonald P."/>
            <person name="Magnisalis V."/>
            <person name="Maru K."/>
            <person name="Matthews C."/>
            <person name="McCusker W."/>
            <person name="McDonough S."/>
            <person name="Mehta T."/>
            <person name="Meldrim J."/>
            <person name="Meneus L."/>
            <person name="Mihai O."/>
            <person name="Mihalev A."/>
            <person name="Mihova T."/>
            <person name="Mittelman R."/>
            <person name="Mlenga V."/>
            <person name="Montmayeur A."/>
            <person name="Mulrain L."/>
            <person name="Navidi A."/>
            <person name="Naylor J."/>
            <person name="Negash T."/>
            <person name="Nguyen T."/>
            <person name="Nguyen N."/>
            <person name="Nicol R."/>
            <person name="Norbu C."/>
            <person name="Norbu N."/>
            <person name="Novod N."/>
            <person name="O'Neill B."/>
            <person name="Osman S."/>
            <person name="Markiewicz E."/>
            <person name="Oyono O.L."/>
            <person name="Patti C."/>
            <person name="Phunkhang P."/>
            <person name="Pierre F."/>
            <person name="Priest M."/>
            <person name="Raghuraman S."/>
            <person name="Rege F."/>
            <person name="Reyes R."/>
            <person name="Rise C."/>
            <person name="Rogov P."/>
            <person name="Ross K."/>
            <person name="Ryan E."/>
            <person name="Settipalli S."/>
            <person name="Shea T."/>
            <person name="Sherpa N."/>
            <person name="Shi L."/>
            <person name="Shih D."/>
            <person name="Sparrow T."/>
            <person name="Spaulding J."/>
            <person name="Stalker J."/>
            <person name="Stange-Thomann N."/>
            <person name="Stavropoulos S."/>
            <person name="Stone C."/>
            <person name="Strader C."/>
            <person name="Tesfaye S."/>
            <person name="Thomson T."/>
            <person name="Thoulutsang Y."/>
            <person name="Thoulutsang D."/>
            <person name="Topham K."/>
            <person name="Topping I."/>
            <person name="Tsamla T."/>
            <person name="Vassiliev H."/>
            <person name="Vo A."/>
            <person name="Wangchuk T."/>
            <person name="Wangdi T."/>
            <person name="Weiand M."/>
            <person name="Wilkinson J."/>
            <person name="Wilson A."/>
            <person name="Yadav S."/>
            <person name="Young G."/>
            <person name="Yu Q."/>
            <person name="Zembek L."/>
            <person name="Zhong D."/>
            <person name="Zimmer A."/>
            <person name="Zwirko Z."/>
            <person name="Jaffe D.B."/>
            <person name="Alvarez P."/>
            <person name="Brockman W."/>
            <person name="Butler J."/>
            <person name="Chin C."/>
            <person name="Gnerre S."/>
            <person name="MacCallum I."/>
            <person name="Graves J.A."/>
            <person name="Ponting C.P."/>
            <person name="Breen M."/>
            <person name="Samollow P.B."/>
            <person name="Lander E.S."/>
            <person name="Lindblad-Toh K."/>
        </authorList>
    </citation>
    <scope>NUCLEOTIDE SEQUENCE [LARGE SCALE GENOMIC DNA]</scope>
</reference>
<evidence type="ECO:0000313" key="2">
    <source>
        <dbReference type="Ensembl" id="ENSMODP00000056179.1"/>
    </source>
</evidence>
<sequence>MERDCRLQGTFFGIPSQKGSVKDEVMTSVFLTTEPKESVTFKDVAVDFTWEEWEQLDIGQRVLYRDVMLENYRNIISLGTQVSKPELIFLLEQGKEPWMVKREISKDSCPGCILKDGVFKKLQCSGPEYLSRGIYRCNLGSIRMTS</sequence>
<dbReference type="SUPFAM" id="SSF109640">
    <property type="entry name" value="KRAB domain (Kruppel-associated box)"/>
    <property type="match status" value="1"/>
</dbReference>
<gene>
    <name evidence="2" type="primary">LOC100021070</name>
</gene>
<dbReference type="PANTHER" id="PTHR23232">
    <property type="entry name" value="KRAB DOMAIN C2H2 ZINC FINGER"/>
    <property type="match status" value="1"/>
</dbReference>
<organism evidence="2 3">
    <name type="scientific">Monodelphis domestica</name>
    <name type="common">Gray short-tailed opossum</name>
    <dbReference type="NCBI Taxonomy" id="13616"/>
    <lineage>
        <taxon>Eukaryota</taxon>
        <taxon>Metazoa</taxon>
        <taxon>Chordata</taxon>
        <taxon>Craniata</taxon>
        <taxon>Vertebrata</taxon>
        <taxon>Euteleostomi</taxon>
        <taxon>Mammalia</taxon>
        <taxon>Metatheria</taxon>
        <taxon>Didelphimorphia</taxon>
        <taxon>Didelphidae</taxon>
        <taxon>Monodelphis</taxon>
    </lineage>
</organism>
<dbReference type="GO" id="GO:0006355">
    <property type="term" value="P:regulation of DNA-templated transcription"/>
    <property type="evidence" value="ECO:0007669"/>
    <property type="project" value="InterPro"/>
</dbReference>
<dbReference type="InterPro" id="IPR001909">
    <property type="entry name" value="KRAB"/>
</dbReference>
<dbReference type="Pfam" id="PF01352">
    <property type="entry name" value="KRAB"/>
    <property type="match status" value="1"/>
</dbReference>
<dbReference type="CDD" id="cd07765">
    <property type="entry name" value="KRAB_A-box"/>
    <property type="match status" value="1"/>
</dbReference>
<reference evidence="2" key="2">
    <citation type="submission" date="2025-08" db="UniProtKB">
        <authorList>
            <consortium name="Ensembl"/>
        </authorList>
    </citation>
    <scope>IDENTIFICATION</scope>
</reference>
<dbReference type="InterPro" id="IPR036051">
    <property type="entry name" value="KRAB_dom_sf"/>
</dbReference>
<dbReference type="SMART" id="SM00349">
    <property type="entry name" value="KRAB"/>
    <property type="match status" value="1"/>
</dbReference>
<dbReference type="InterPro" id="IPR050169">
    <property type="entry name" value="Krueppel_C2H2_ZnF"/>
</dbReference>
<dbReference type="Bgee" id="ENSMODG00000046954">
    <property type="expression patterns" value="Expressed in testis and 20 other cell types or tissues"/>
</dbReference>
<dbReference type="Gene3D" id="6.10.140.140">
    <property type="match status" value="1"/>
</dbReference>
<dbReference type="AlphaFoldDB" id="A0A5F8H9A6"/>
<protein>
    <submittedName>
        <fullName evidence="2">Zinc finger protein OZF-like</fullName>
    </submittedName>
</protein>
<evidence type="ECO:0000313" key="3">
    <source>
        <dbReference type="Proteomes" id="UP000002280"/>
    </source>
</evidence>
<accession>A0A5F8H9A6</accession>
<dbReference type="PANTHER" id="PTHR23232:SF138">
    <property type="entry name" value="KRAB DOMAIN-CONTAINING PROTEIN"/>
    <property type="match status" value="1"/>
</dbReference>
<name>A0A5F8H9A6_MONDO</name>
<reference evidence="2" key="3">
    <citation type="submission" date="2025-09" db="UniProtKB">
        <authorList>
            <consortium name="Ensembl"/>
        </authorList>
    </citation>
    <scope>IDENTIFICATION</scope>
</reference>
<dbReference type="PROSITE" id="PS50805">
    <property type="entry name" value="KRAB"/>
    <property type="match status" value="1"/>
</dbReference>
<dbReference type="Ensembl" id="ENSMODT00000083639.1">
    <property type="protein sequence ID" value="ENSMODP00000056179.1"/>
    <property type="gene ID" value="ENSMODG00000046954.1"/>
</dbReference>
<evidence type="ECO:0000259" key="1">
    <source>
        <dbReference type="PROSITE" id="PS50805"/>
    </source>
</evidence>